<feature type="non-terminal residue" evidence="1">
    <location>
        <position position="73"/>
    </location>
</feature>
<reference evidence="1" key="1">
    <citation type="submission" date="2021-06" db="EMBL/GenBank/DDBJ databases">
        <authorList>
            <person name="Kallberg Y."/>
            <person name="Tangrot J."/>
            <person name="Rosling A."/>
        </authorList>
    </citation>
    <scope>NUCLEOTIDE SEQUENCE</scope>
    <source>
        <strain evidence="1">MA453B</strain>
    </source>
</reference>
<gene>
    <name evidence="1" type="ORF">DERYTH_LOCUS25400</name>
</gene>
<dbReference type="OrthoDB" id="10522417at2759"/>
<sequence length="73" mass="8406">NAIENWPWNKADIIIANVLAENFTTKDMVNFLKEEAIQNIKNRSQIVDGLPGDAWAWMKTNKAQIYKLRELGC</sequence>
<dbReference type="AlphaFoldDB" id="A0A9N9K7G8"/>
<keyword evidence="2" id="KW-1185">Reference proteome</keyword>
<organism evidence="1 2">
    <name type="scientific">Dentiscutata erythropus</name>
    <dbReference type="NCBI Taxonomy" id="1348616"/>
    <lineage>
        <taxon>Eukaryota</taxon>
        <taxon>Fungi</taxon>
        <taxon>Fungi incertae sedis</taxon>
        <taxon>Mucoromycota</taxon>
        <taxon>Glomeromycotina</taxon>
        <taxon>Glomeromycetes</taxon>
        <taxon>Diversisporales</taxon>
        <taxon>Gigasporaceae</taxon>
        <taxon>Dentiscutata</taxon>
    </lineage>
</organism>
<name>A0A9N9K7G8_9GLOM</name>
<evidence type="ECO:0000313" key="2">
    <source>
        <dbReference type="Proteomes" id="UP000789405"/>
    </source>
</evidence>
<proteinExistence type="predicted"/>
<evidence type="ECO:0000313" key="1">
    <source>
        <dbReference type="EMBL" id="CAG8811042.1"/>
    </source>
</evidence>
<accession>A0A9N9K7G8</accession>
<protein>
    <submittedName>
        <fullName evidence="1">24344_t:CDS:1</fullName>
    </submittedName>
</protein>
<comment type="caution">
    <text evidence="1">The sequence shown here is derived from an EMBL/GenBank/DDBJ whole genome shotgun (WGS) entry which is preliminary data.</text>
</comment>
<feature type="non-terminal residue" evidence="1">
    <location>
        <position position="1"/>
    </location>
</feature>
<dbReference type="Proteomes" id="UP000789405">
    <property type="component" value="Unassembled WGS sequence"/>
</dbReference>
<dbReference type="EMBL" id="CAJVPY010047102">
    <property type="protein sequence ID" value="CAG8811042.1"/>
    <property type="molecule type" value="Genomic_DNA"/>
</dbReference>